<keyword evidence="5 8" id="KW-0812">Transmembrane</keyword>
<dbReference type="Proteomes" id="UP001418444">
    <property type="component" value="Unassembled WGS sequence"/>
</dbReference>
<reference evidence="10" key="1">
    <citation type="journal article" date="2019" name="Int. J. Syst. Evol. Microbiol.">
        <title>The Global Catalogue of Microorganisms (GCM) 10K type strain sequencing project: providing services to taxonomists for standard genome sequencing and annotation.</title>
        <authorList>
            <consortium name="The Broad Institute Genomics Platform"/>
            <consortium name="The Broad Institute Genome Sequencing Center for Infectious Disease"/>
            <person name="Wu L."/>
            <person name="Ma J."/>
        </authorList>
    </citation>
    <scope>NUCLEOTIDE SEQUENCE [LARGE SCALE GENOMIC DNA]</scope>
    <source>
        <strain evidence="10">JCM 16923</strain>
    </source>
</reference>
<comment type="subcellular location">
    <subcellularLocation>
        <location evidence="1">Cell membrane</location>
        <topology evidence="1">Multi-pass membrane protein</topology>
    </subcellularLocation>
</comment>
<dbReference type="PANTHER" id="PTHR21716">
    <property type="entry name" value="TRANSMEMBRANE PROTEIN"/>
    <property type="match status" value="1"/>
</dbReference>
<feature type="transmembrane region" description="Helical" evidence="8">
    <location>
        <begin position="284"/>
        <end position="305"/>
    </location>
</feature>
<evidence type="ECO:0000256" key="4">
    <source>
        <dbReference type="ARBA" id="ARBA00022475"/>
    </source>
</evidence>
<accession>A0ABP7P1H4</accession>
<keyword evidence="4" id="KW-1003">Cell membrane</keyword>
<evidence type="ECO:0000313" key="9">
    <source>
        <dbReference type="EMBL" id="GAA3958134.1"/>
    </source>
</evidence>
<gene>
    <name evidence="9" type="ORF">GCM10022231_16910</name>
</gene>
<dbReference type="Pfam" id="PF01594">
    <property type="entry name" value="AI-2E_transport"/>
    <property type="match status" value="1"/>
</dbReference>
<name>A0ABP7P1H4_9ACTN</name>
<evidence type="ECO:0008006" key="11">
    <source>
        <dbReference type="Google" id="ProtNLM"/>
    </source>
</evidence>
<evidence type="ECO:0000256" key="5">
    <source>
        <dbReference type="ARBA" id="ARBA00022692"/>
    </source>
</evidence>
<dbReference type="EMBL" id="BAAAZW010000004">
    <property type="protein sequence ID" value="GAA3958134.1"/>
    <property type="molecule type" value="Genomic_DNA"/>
</dbReference>
<evidence type="ECO:0000256" key="8">
    <source>
        <dbReference type="SAM" id="Phobius"/>
    </source>
</evidence>
<feature type="transmembrane region" description="Helical" evidence="8">
    <location>
        <begin position="85"/>
        <end position="104"/>
    </location>
</feature>
<feature type="transmembrane region" description="Helical" evidence="8">
    <location>
        <begin position="143"/>
        <end position="164"/>
    </location>
</feature>
<sequence length="461" mass="48321">MTLGASTHAGAGRVCDDARVSDEKDPLRGVSGVDDADVDAIEEAEEEARTGPDNLAEVTERVMTDPRTGKPYPSRSRVFLTGLRSSAMVCLQSILVLAFLWVLMWILGKLWVIVLPVVLAIIVATVLWPPVRWMRRHRVPPALAALLALLGAVAVVGAVIGLIVPSVIDQTPQLVNHAIDGVKTVQDWVQGPPLNIDDQQMSGFVDTIVDRLQRSSASIASGVFSGVGAATSVLITVFTALVLVFLFLKDGPKFIPWLNATVGMPAGSHIGEVLMRMWTTLGGFIRTQAIVSAVDAILIGIGLVILDVPLAGVLVVITFMGGFVPIVGAFVAGALAVLIALVANGLTSALIVLGIILAVQQLEGNVLSPWLQSKAMELHAGIVLLSVMLGGTLFGIVGAFLAVPAASCLTVLLRYVLERVGMAAGEQIVQEDADAEAAAAAASKGIFARWRSGPQGGPPEQ</sequence>
<feature type="transmembrane region" description="Helical" evidence="8">
    <location>
        <begin position="110"/>
        <end position="131"/>
    </location>
</feature>
<protein>
    <recommendedName>
        <fullName evidence="11">AI-2E family transporter</fullName>
    </recommendedName>
</protein>
<feature type="transmembrane region" description="Helical" evidence="8">
    <location>
        <begin position="338"/>
        <end position="360"/>
    </location>
</feature>
<feature type="transmembrane region" description="Helical" evidence="8">
    <location>
        <begin position="311"/>
        <end position="331"/>
    </location>
</feature>
<evidence type="ECO:0000256" key="1">
    <source>
        <dbReference type="ARBA" id="ARBA00004651"/>
    </source>
</evidence>
<evidence type="ECO:0000256" key="2">
    <source>
        <dbReference type="ARBA" id="ARBA00009773"/>
    </source>
</evidence>
<keyword evidence="3" id="KW-0813">Transport</keyword>
<evidence type="ECO:0000256" key="6">
    <source>
        <dbReference type="ARBA" id="ARBA00022989"/>
    </source>
</evidence>
<keyword evidence="6 8" id="KW-1133">Transmembrane helix</keyword>
<dbReference type="InterPro" id="IPR002549">
    <property type="entry name" value="AI-2E-like"/>
</dbReference>
<feature type="transmembrane region" description="Helical" evidence="8">
    <location>
        <begin position="223"/>
        <end position="248"/>
    </location>
</feature>
<proteinExistence type="inferred from homology"/>
<keyword evidence="10" id="KW-1185">Reference proteome</keyword>
<organism evidence="9 10">
    <name type="scientific">Gordonia caeni</name>
    <dbReference type="NCBI Taxonomy" id="1007097"/>
    <lineage>
        <taxon>Bacteria</taxon>
        <taxon>Bacillati</taxon>
        <taxon>Actinomycetota</taxon>
        <taxon>Actinomycetes</taxon>
        <taxon>Mycobacteriales</taxon>
        <taxon>Gordoniaceae</taxon>
        <taxon>Gordonia</taxon>
    </lineage>
</organism>
<evidence type="ECO:0000256" key="3">
    <source>
        <dbReference type="ARBA" id="ARBA00022448"/>
    </source>
</evidence>
<dbReference type="PANTHER" id="PTHR21716:SF53">
    <property type="entry name" value="PERMEASE PERM-RELATED"/>
    <property type="match status" value="1"/>
</dbReference>
<feature type="transmembrane region" description="Helical" evidence="8">
    <location>
        <begin position="380"/>
        <end position="413"/>
    </location>
</feature>
<keyword evidence="7 8" id="KW-0472">Membrane</keyword>
<evidence type="ECO:0000256" key="7">
    <source>
        <dbReference type="ARBA" id="ARBA00023136"/>
    </source>
</evidence>
<evidence type="ECO:0000313" key="10">
    <source>
        <dbReference type="Proteomes" id="UP001418444"/>
    </source>
</evidence>
<comment type="caution">
    <text evidence="9">The sequence shown here is derived from an EMBL/GenBank/DDBJ whole genome shotgun (WGS) entry which is preliminary data.</text>
</comment>
<comment type="similarity">
    <text evidence="2">Belongs to the autoinducer-2 exporter (AI-2E) (TC 2.A.86) family.</text>
</comment>